<reference evidence="3" key="1">
    <citation type="submission" date="2021-04" db="EMBL/GenBank/DDBJ databases">
        <authorList>
            <consortium name="Molecular Ecology Group"/>
        </authorList>
    </citation>
    <scope>NUCLEOTIDE SEQUENCE</scope>
</reference>
<evidence type="ECO:0000256" key="1">
    <source>
        <dbReference type="SAM" id="MobiDB-lite"/>
    </source>
</evidence>
<accession>A0A8S3YQE2</accession>
<organism evidence="3 4">
    <name type="scientific">Candidula unifasciata</name>
    <dbReference type="NCBI Taxonomy" id="100452"/>
    <lineage>
        <taxon>Eukaryota</taxon>
        <taxon>Metazoa</taxon>
        <taxon>Spiralia</taxon>
        <taxon>Lophotrochozoa</taxon>
        <taxon>Mollusca</taxon>
        <taxon>Gastropoda</taxon>
        <taxon>Heterobranchia</taxon>
        <taxon>Euthyneura</taxon>
        <taxon>Panpulmonata</taxon>
        <taxon>Eupulmonata</taxon>
        <taxon>Stylommatophora</taxon>
        <taxon>Helicina</taxon>
        <taxon>Helicoidea</taxon>
        <taxon>Geomitridae</taxon>
        <taxon>Candidula</taxon>
    </lineage>
</organism>
<dbReference type="OrthoDB" id="5975154at2759"/>
<feature type="compositionally biased region" description="Polar residues" evidence="1">
    <location>
        <begin position="157"/>
        <end position="181"/>
    </location>
</feature>
<dbReference type="EMBL" id="CAJHNH020000269">
    <property type="protein sequence ID" value="CAG5116556.1"/>
    <property type="molecule type" value="Genomic_DNA"/>
</dbReference>
<dbReference type="Pfam" id="PF02931">
    <property type="entry name" value="Neur_chan_LBD"/>
    <property type="match status" value="1"/>
</dbReference>
<evidence type="ECO:0000313" key="4">
    <source>
        <dbReference type="Proteomes" id="UP000678393"/>
    </source>
</evidence>
<dbReference type="GO" id="GO:0016020">
    <property type="term" value="C:membrane"/>
    <property type="evidence" value="ECO:0007669"/>
    <property type="project" value="InterPro"/>
</dbReference>
<evidence type="ECO:0000259" key="2">
    <source>
        <dbReference type="Pfam" id="PF02931"/>
    </source>
</evidence>
<dbReference type="Gene3D" id="2.70.170.10">
    <property type="entry name" value="Neurotransmitter-gated ion-channel ligand-binding domain"/>
    <property type="match status" value="1"/>
</dbReference>
<sequence>MASSFPVPMQNSLSDEYLQSGLNSAMVAIQSLVNLNNSRYETFTRETHAAIANMAMSDHGENRNTNSMATMEMTGRPSDPERGVAVEGIPQSDPRRRSSVSWTNQPPGSNVKLYDPNSVVKLNMNDRGFTEQPRRSALRLSIDSNARLYDRPGSRIQLGSNNTMNPVEQQTANRSWPNSDSLSSNMQYFDNPTILPQPVTEQQRLSQIKWQDISQPQPYDSRLPGVDTKPAGFDNASGEVAYTSQILVEIKVVFVRVSDIDTIGQQFEAEVYIQARWPESQFAGYTEEQLSEIEFRQCWNPMLVILNIAGSAESDRASMLLRYEPDRVYPVLTYMWHIVGTFRESMELQHFPFDVQEISIVISSERSIREIELVCDYSQLSNVSPRALQ</sequence>
<gene>
    <name evidence="3" type="ORF">CUNI_LOCUS2114</name>
</gene>
<evidence type="ECO:0000313" key="3">
    <source>
        <dbReference type="EMBL" id="CAG5116556.1"/>
    </source>
</evidence>
<dbReference type="GO" id="GO:0005230">
    <property type="term" value="F:extracellular ligand-gated monoatomic ion channel activity"/>
    <property type="evidence" value="ECO:0007669"/>
    <property type="project" value="InterPro"/>
</dbReference>
<keyword evidence="4" id="KW-1185">Reference proteome</keyword>
<feature type="domain" description="Neurotransmitter-gated ion-channel ligand-binding" evidence="2">
    <location>
        <begin position="244"/>
        <end position="364"/>
    </location>
</feature>
<dbReference type="SUPFAM" id="SSF63712">
    <property type="entry name" value="Nicotinic receptor ligand binding domain-like"/>
    <property type="match status" value="1"/>
</dbReference>
<dbReference type="AlphaFoldDB" id="A0A8S3YQE2"/>
<feature type="compositionally biased region" description="Polar residues" evidence="1">
    <location>
        <begin position="99"/>
        <end position="108"/>
    </location>
</feature>
<proteinExistence type="predicted"/>
<name>A0A8S3YQE2_9EUPU</name>
<feature type="region of interest" description="Disordered" evidence="1">
    <location>
        <begin position="152"/>
        <end position="181"/>
    </location>
</feature>
<comment type="caution">
    <text evidence="3">The sequence shown here is derived from an EMBL/GenBank/DDBJ whole genome shotgun (WGS) entry which is preliminary data.</text>
</comment>
<dbReference type="InterPro" id="IPR006202">
    <property type="entry name" value="Neur_chan_lig-bd"/>
</dbReference>
<dbReference type="InterPro" id="IPR036734">
    <property type="entry name" value="Neur_chan_lig-bd_sf"/>
</dbReference>
<dbReference type="Proteomes" id="UP000678393">
    <property type="component" value="Unassembled WGS sequence"/>
</dbReference>
<feature type="non-terminal residue" evidence="3">
    <location>
        <position position="389"/>
    </location>
</feature>
<feature type="region of interest" description="Disordered" evidence="1">
    <location>
        <begin position="73"/>
        <end position="115"/>
    </location>
</feature>
<protein>
    <recommendedName>
        <fullName evidence="2">Neurotransmitter-gated ion-channel ligand-binding domain-containing protein</fullName>
    </recommendedName>
</protein>